<feature type="compositionally biased region" description="Low complexity" evidence="1">
    <location>
        <begin position="39"/>
        <end position="60"/>
    </location>
</feature>
<feature type="compositionally biased region" description="Basic and acidic residues" evidence="1">
    <location>
        <begin position="1"/>
        <end position="13"/>
    </location>
</feature>
<feature type="compositionally biased region" description="Acidic residues" evidence="1">
    <location>
        <begin position="102"/>
        <end position="121"/>
    </location>
</feature>
<gene>
    <name evidence="2" type="ORF">CYMTET_52236</name>
</gene>
<dbReference type="Proteomes" id="UP001190700">
    <property type="component" value="Unassembled WGS sequence"/>
</dbReference>
<evidence type="ECO:0000256" key="1">
    <source>
        <dbReference type="SAM" id="MobiDB-lite"/>
    </source>
</evidence>
<organism evidence="2 3">
    <name type="scientific">Cymbomonas tetramitiformis</name>
    <dbReference type="NCBI Taxonomy" id="36881"/>
    <lineage>
        <taxon>Eukaryota</taxon>
        <taxon>Viridiplantae</taxon>
        <taxon>Chlorophyta</taxon>
        <taxon>Pyramimonadophyceae</taxon>
        <taxon>Pyramimonadales</taxon>
        <taxon>Pyramimonadaceae</taxon>
        <taxon>Cymbomonas</taxon>
    </lineage>
</organism>
<accession>A0AAE0BJM5</accession>
<feature type="compositionally biased region" description="Basic and acidic residues" evidence="1">
    <location>
        <begin position="168"/>
        <end position="179"/>
    </location>
</feature>
<comment type="caution">
    <text evidence="2">The sequence shown here is derived from an EMBL/GenBank/DDBJ whole genome shotgun (WGS) entry which is preliminary data.</text>
</comment>
<keyword evidence="3" id="KW-1185">Reference proteome</keyword>
<feature type="region of interest" description="Disordered" evidence="1">
    <location>
        <begin position="156"/>
        <end position="180"/>
    </location>
</feature>
<protein>
    <submittedName>
        <fullName evidence="2">Uncharacterized protein</fullName>
    </submittedName>
</protein>
<sequence>MEWLMREQEKTREEEEQDEQWEREINEMMRLKAEHQAVGQETMGETEGNEEGTQGQEAGTAIEERTHTNMPENGTMEEREGTEAGAEAQQEIEEVLRAMEEIMGEGTDDGGAEATEGEGLAEEQSQERGEEEGTEQEETTIDIQQETEEIMRDLEEEAAERDRRRRRQEQELEKSRIRTAENTNPYRLMAHLQEGMEDRKGDKEYTQAEAKKAVKHVHWDLFAGCKDGWLLAGCGGRRRPAVRGCAHKYGGAVLDYMYGCAVAEVRMGEAADDVGLRGAAEYASGDGVVLDVVAVRLLGLRRACLHTTSVCDGVGLRCAAAECVRDNGVALDVQLRGCQGSVTYKPDNVKVHGVLLMIRTNNFQLRLECGRCGESETRAEGVGRAVAWVEMGNVVGEFGCKRLVVLLPPA</sequence>
<dbReference type="EMBL" id="LGRX02034480">
    <property type="protein sequence ID" value="KAK3237707.1"/>
    <property type="molecule type" value="Genomic_DNA"/>
</dbReference>
<proteinExistence type="predicted"/>
<feature type="compositionally biased region" description="Acidic residues" evidence="1">
    <location>
        <begin position="129"/>
        <end position="142"/>
    </location>
</feature>
<name>A0AAE0BJM5_9CHLO</name>
<evidence type="ECO:0000313" key="3">
    <source>
        <dbReference type="Proteomes" id="UP001190700"/>
    </source>
</evidence>
<dbReference type="AlphaFoldDB" id="A0AAE0BJM5"/>
<feature type="region of interest" description="Disordered" evidence="1">
    <location>
        <begin position="1"/>
        <end position="20"/>
    </location>
</feature>
<feature type="region of interest" description="Disordered" evidence="1">
    <location>
        <begin position="35"/>
        <end position="89"/>
    </location>
</feature>
<reference evidence="2 3" key="1">
    <citation type="journal article" date="2015" name="Genome Biol. Evol.">
        <title>Comparative Genomics of a Bacterivorous Green Alga Reveals Evolutionary Causalities and Consequences of Phago-Mixotrophic Mode of Nutrition.</title>
        <authorList>
            <person name="Burns J.A."/>
            <person name="Paasch A."/>
            <person name="Narechania A."/>
            <person name="Kim E."/>
        </authorList>
    </citation>
    <scope>NUCLEOTIDE SEQUENCE [LARGE SCALE GENOMIC DNA]</scope>
    <source>
        <strain evidence="2 3">PLY_AMNH</strain>
    </source>
</reference>
<feature type="region of interest" description="Disordered" evidence="1">
    <location>
        <begin position="101"/>
        <end position="142"/>
    </location>
</feature>
<evidence type="ECO:0000313" key="2">
    <source>
        <dbReference type="EMBL" id="KAK3237707.1"/>
    </source>
</evidence>